<dbReference type="AlphaFoldDB" id="A0A448WXM1"/>
<gene>
    <name evidence="1" type="ORF">PXEA_LOCUS16224</name>
</gene>
<dbReference type="Proteomes" id="UP000784294">
    <property type="component" value="Unassembled WGS sequence"/>
</dbReference>
<sequence>MSMQVRRRPLPTQHFTRTRGLLDAIGQPQLVTCDLNPSEKPQKNTDNRKVGNMHVRMRVLPFAVVSVRVLVCLSDMGTSDCASVWSHVSVYDLERTLCRPRIDGMHGQAA</sequence>
<comment type="caution">
    <text evidence="1">The sequence shown here is derived from an EMBL/GenBank/DDBJ whole genome shotgun (WGS) entry which is preliminary data.</text>
</comment>
<proteinExistence type="predicted"/>
<evidence type="ECO:0000313" key="1">
    <source>
        <dbReference type="EMBL" id="VEL22784.1"/>
    </source>
</evidence>
<organism evidence="1 2">
    <name type="scientific">Protopolystoma xenopodis</name>
    <dbReference type="NCBI Taxonomy" id="117903"/>
    <lineage>
        <taxon>Eukaryota</taxon>
        <taxon>Metazoa</taxon>
        <taxon>Spiralia</taxon>
        <taxon>Lophotrochozoa</taxon>
        <taxon>Platyhelminthes</taxon>
        <taxon>Monogenea</taxon>
        <taxon>Polyopisthocotylea</taxon>
        <taxon>Polystomatidea</taxon>
        <taxon>Polystomatidae</taxon>
        <taxon>Protopolystoma</taxon>
    </lineage>
</organism>
<name>A0A448WXM1_9PLAT</name>
<accession>A0A448WXM1</accession>
<reference evidence="1" key="1">
    <citation type="submission" date="2018-11" db="EMBL/GenBank/DDBJ databases">
        <authorList>
            <consortium name="Pathogen Informatics"/>
        </authorList>
    </citation>
    <scope>NUCLEOTIDE SEQUENCE</scope>
</reference>
<protein>
    <submittedName>
        <fullName evidence="1">Uncharacterized protein</fullName>
    </submittedName>
</protein>
<keyword evidence="2" id="KW-1185">Reference proteome</keyword>
<dbReference type="EMBL" id="CAAALY010058377">
    <property type="protein sequence ID" value="VEL22784.1"/>
    <property type="molecule type" value="Genomic_DNA"/>
</dbReference>
<evidence type="ECO:0000313" key="2">
    <source>
        <dbReference type="Proteomes" id="UP000784294"/>
    </source>
</evidence>